<sequence length="233" mass="26283">MKIAIIPARGGSKRIPRKNIKDFCGKPIIAYPIQAALESELFDQVVVSTDDDGIVEVAKSFGAKLPFKRPKSLADDHAATAPVIIHAIEWYESQGVEIEEVCFLYPCTPFVTAKLLQSAYAEWKSSDAAYCFSVCEFASAPQRALKLNNDGRLESLYPQYRGARTQDLDRAFFDAGQFYFVNPDVYKKRTPIHSPASLPYIIPKYLAHDIDTLADWQLAEMFYRFLQNENING</sequence>
<dbReference type="PANTHER" id="PTHR21485">
    <property type="entry name" value="HAD SUPERFAMILY MEMBERS CMAS AND KDSC"/>
    <property type="match status" value="1"/>
</dbReference>
<organism evidence="1 2">
    <name type="scientific">Thiosulfativibrio zosterae</name>
    <dbReference type="NCBI Taxonomy" id="2675053"/>
    <lineage>
        <taxon>Bacteria</taxon>
        <taxon>Pseudomonadati</taxon>
        <taxon>Pseudomonadota</taxon>
        <taxon>Gammaproteobacteria</taxon>
        <taxon>Thiotrichales</taxon>
        <taxon>Piscirickettsiaceae</taxon>
        <taxon>Thiosulfativibrio</taxon>
    </lineage>
</organism>
<keyword evidence="2" id="KW-1185">Reference proteome</keyword>
<dbReference type="Pfam" id="PF02348">
    <property type="entry name" value="CTP_transf_3"/>
    <property type="match status" value="1"/>
</dbReference>
<dbReference type="NCBIfam" id="TIGR03584">
    <property type="entry name" value="PseF"/>
    <property type="match status" value="1"/>
</dbReference>
<dbReference type="GO" id="GO:0008781">
    <property type="term" value="F:N-acylneuraminate cytidylyltransferase activity"/>
    <property type="evidence" value="ECO:0007669"/>
    <property type="project" value="TreeGrafter"/>
</dbReference>
<dbReference type="InterPro" id="IPR020039">
    <property type="entry name" value="PseF"/>
</dbReference>
<keyword evidence="1" id="KW-0548">Nucleotidyltransferase</keyword>
<gene>
    <name evidence="1" type="ORF">THMIRHAT_08310</name>
</gene>
<dbReference type="Gene3D" id="3.90.550.10">
    <property type="entry name" value="Spore Coat Polysaccharide Biosynthesis Protein SpsA, Chain A"/>
    <property type="match status" value="1"/>
</dbReference>
<dbReference type="SUPFAM" id="SSF53448">
    <property type="entry name" value="Nucleotide-diphospho-sugar transferases"/>
    <property type="match status" value="1"/>
</dbReference>
<evidence type="ECO:0000313" key="2">
    <source>
        <dbReference type="Proteomes" id="UP000501466"/>
    </source>
</evidence>
<dbReference type="RefSeq" id="WP_173290917.1">
    <property type="nucleotide sequence ID" value="NZ_AP021888.1"/>
</dbReference>
<name>A0A6F8PLX3_9GAMM</name>
<dbReference type="KEGG" id="tzo:THMIRHAT_08310"/>
<dbReference type="InterPro" id="IPR029044">
    <property type="entry name" value="Nucleotide-diphossugar_trans"/>
</dbReference>
<accession>A0A6F8PLX3</accession>
<dbReference type="Proteomes" id="UP000501466">
    <property type="component" value="Chromosome"/>
</dbReference>
<dbReference type="PANTHER" id="PTHR21485:SF6">
    <property type="entry name" value="N-ACYLNEURAMINATE CYTIDYLYLTRANSFERASE-RELATED"/>
    <property type="match status" value="1"/>
</dbReference>
<dbReference type="InterPro" id="IPR050793">
    <property type="entry name" value="CMP-NeuNAc_synthase"/>
</dbReference>
<dbReference type="CDD" id="cd02513">
    <property type="entry name" value="CMP-NeuAc_Synthase"/>
    <property type="match status" value="1"/>
</dbReference>
<proteinExistence type="predicted"/>
<evidence type="ECO:0000313" key="1">
    <source>
        <dbReference type="EMBL" id="BBP43085.1"/>
    </source>
</evidence>
<keyword evidence="1" id="KW-0808">Transferase</keyword>
<dbReference type="EMBL" id="AP021888">
    <property type="protein sequence ID" value="BBP43085.1"/>
    <property type="molecule type" value="Genomic_DNA"/>
</dbReference>
<dbReference type="AlphaFoldDB" id="A0A6F8PLX3"/>
<reference evidence="2" key="1">
    <citation type="submission" date="2019-11" db="EMBL/GenBank/DDBJ databases">
        <title>Isolation and characterization of two novel species in the genus Thiomicrorhabdus.</title>
        <authorList>
            <person name="Mochizuki J."/>
            <person name="Kojima H."/>
            <person name="Fukui M."/>
        </authorList>
    </citation>
    <scope>NUCLEOTIDE SEQUENCE [LARGE SCALE GENOMIC DNA]</scope>
    <source>
        <strain evidence="2">AkT22</strain>
    </source>
</reference>
<dbReference type="InterPro" id="IPR003329">
    <property type="entry name" value="Cytidylyl_trans"/>
</dbReference>
<protein>
    <submittedName>
        <fullName evidence="1">Pseudaminic acid cytidylyltransferase</fullName>
    </submittedName>
</protein>